<dbReference type="PANTHER" id="PTHR34180">
    <property type="entry name" value="PEPTIDASE C45"/>
    <property type="match status" value="1"/>
</dbReference>
<gene>
    <name evidence="1" type="primary">CSON009422</name>
</gene>
<protein>
    <submittedName>
        <fullName evidence="1">CSON009422 protein</fullName>
    </submittedName>
</protein>
<reference evidence="1" key="1">
    <citation type="submission" date="2018-07" db="EMBL/GenBank/DDBJ databases">
        <authorList>
            <person name="Quirk P.G."/>
            <person name="Krulwich T.A."/>
        </authorList>
    </citation>
    <scope>NUCLEOTIDE SEQUENCE</scope>
</reference>
<proteinExistence type="predicted"/>
<name>A0A336M098_CULSO</name>
<dbReference type="OMA" id="QVEFHKV"/>
<dbReference type="EMBL" id="UFQT01000373">
    <property type="protein sequence ID" value="SSX23665.1"/>
    <property type="molecule type" value="Genomic_DNA"/>
</dbReference>
<dbReference type="InterPro" id="IPR047801">
    <property type="entry name" value="Peptidase_C45"/>
</dbReference>
<dbReference type="AlphaFoldDB" id="A0A336M098"/>
<accession>A0A336M098</accession>
<dbReference type="Gene3D" id="1.10.10.2120">
    <property type="match status" value="1"/>
</dbReference>
<sequence length="97" mass="11157">MPVTQNIARRQCIPIIYTRGTHYDVGYDVGRTFGAIIKNFLQLSNPLNESYLPLYNTDEGRKVYNETLESVKKSFPQYIQELEGTADGAQVEFHKVR</sequence>
<evidence type="ECO:0000313" key="1">
    <source>
        <dbReference type="EMBL" id="SSX23665.1"/>
    </source>
</evidence>
<dbReference type="PANTHER" id="PTHR34180:SF1">
    <property type="entry name" value="BETA-ALANYL-DOPAMINE_CARCININE HYDROLASE"/>
    <property type="match status" value="1"/>
</dbReference>
<organism evidence="1">
    <name type="scientific">Culicoides sonorensis</name>
    <name type="common">Biting midge</name>
    <dbReference type="NCBI Taxonomy" id="179676"/>
    <lineage>
        <taxon>Eukaryota</taxon>
        <taxon>Metazoa</taxon>
        <taxon>Ecdysozoa</taxon>
        <taxon>Arthropoda</taxon>
        <taxon>Hexapoda</taxon>
        <taxon>Insecta</taxon>
        <taxon>Pterygota</taxon>
        <taxon>Neoptera</taxon>
        <taxon>Endopterygota</taxon>
        <taxon>Diptera</taxon>
        <taxon>Nematocera</taxon>
        <taxon>Chironomoidea</taxon>
        <taxon>Ceratopogonidae</taxon>
        <taxon>Ceratopogoninae</taxon>
        <taxon>Culicoides</taxon>
        <taxon>Monoculicoides</taxon>
    </lineage>
</organism>
<dbReference type="VEuPathDB" id="VectorBase:CSON009422"/>